<dbReference type="RefSeq" id="WP_182984524.1">
    <property type="nucleotide sequence ID" value="NZ_JABEQD010000001.1"/>
</dbReference>
<keyword evidence="7" id="KW-1185">Reference proteome</keyword>
<evidence type="ECO:0000313" key="7">
    <source>
        <dbReference type="Proteomes" id="UP000559860"/>
    </source>
</evidence>
<keyword evidence="3" id="KW-0238">DNA-binding</keyword>
<dbReference type="PANTHER" id="PTHR30419:SF30">
    <property type="entry name" value="LYSR FAMILY TRANSCRIPTIONAL REGULATOR"/>
    <property type="match status" value="1"/>
</dbReference>
<dbReference type="SUPFAM" id="SSF46785">
    <property type="entry name" value="Winged helix' DNA-binding domain"/>
    <property type="match status" value="1"/>
</dbReference>
<name>A0A7W4IPP7_9PROT</name>
<evidence type="ECO:0000256" key="2">
    <source>
        <dbReference type="ARBA" id="ARBA00023015"/>
    </source>
</evidence>
<evidence type="ECO:0000256" key="3">
    <source>
        <dbReference type="ARBA" id="ARBA00023125"/>
    </source>
</evidence>
<dbReference type="AlphaFoldDB" id="A0A7W4IPP7"/>
<dbReference type="PRINTS" id="PR00039">
    <property type="entry name" value="HTHLYSR"/>
</dbReference>
<comment type="similarity">
    <text evidence="1">Belongs to the LysR transcriptional regulatory family.</text>
</comment>
<feature type="domain" description="HTH lysR-type" evidence="5">
    <location>
        <begin position="1"/>
        <end position="58"/>
    </location>
</feature>
<keyword evidence="4" id="KW-0804">Transcription</keyword>
<evidence type="ECO:0000256" key="4">
    <source>
        <dbReference type="ARBA" id="ARBA00023163"/>
    </source>
</evidence>
<dbReference type="InterPro" id="IPR000847">
    <property type="entry name" value="LysR_HTH_N"/>
</dbReference>
<proteinExistence type="inferred from homology"/>
<dbReference type="FunFam" id="1.10.10.10:FF:000001">
    <property type="entry name" value="LysR family transcriptional regulator"/>
    <property type="match status" value="1"/>
</dbReference>
<dbReference type="InterPro" id="IPR050950">
    <property type="entry name" value="HTH-type_LysR_regulators"/>
</dbReference>
<dbReference type="GO" id="GO:0003677">
    <property type="term" value="F:DNA binding"/>
    <property type="evidence" value="ECO:0007669"/>
    <property type="project" value="UniProtKB-KW"/>
</dbReference>
<dbReference type="GO" id="GO:0003700">
    <property type="term" value="F:DNA-binding transcription factor activity"/>
    <property type="evidence" value="ECO:0007669"/>
    <property type="project" value="InterPro"/>
</dbReference>
<dbReference type="EMBL" id="JABEQD010000001">
    <property type="protein sequence ID" value="MBB2166791.1"/>
    <property type="molecule type" value="Genomic_DNA"/>
</dbReference>
<keyword evidence="2" id="KW-0805">Transcription regulation</keyword>
<accession>A0A7W4IPP7</accession>
<dbReference type="SUPFAM" id="SSF53850">
    <property type="entry name" value="Periplasmic binding protein-like II"/>
    <property type="match status" value="1"/>
</dbReference>
<dbReference type="InterPro" id="IPR005119">
    <property type="entry name" value="LysR_subst-bd"/>
</dbReference>
<organism evidence="6 7">
    <name type="scientific">Gluconacetobacter aggeris</name>
    <dbReference type="NCBI Taxonomy" id="1286186"/>
    <lineage>
        <taxon>Bacteria</taxon>
        <taxon>Pseudomonadati</taxon>
        <taxon>Pseudomonadota</taxon>
        <taxon>Alphaproteobacteria</taxon>
        <taxon>Acetobacterales</taxon>
        <taxon>Acetobacteraceae</taxon>
        <taxon>Gluconacetobacter</taxon>
    </lineage>
</organism>
<dbReference type="PROSITE" id="PS50931">
    <property type="entry name" value="HTH_LYSR"/>
    <property type="match status" value="1"/>
</dbReference>
<sequence length="305" mass="34434">MKLHHLRALVALAETGSFNAASETLNITQGALSKAIKELESSLGIALFERSNKGARLTSQGQRLVMHARFINESVRRAKDDLLEAEDSGNITTTIGITPVVSIMKEVGDCIIEFRRRNPKIRLRVLEMRPSQLMQELRDGTLDFALSSQMPAYSRPDECVLLRHIPSLLACRKGHPLREARSMRDLLDQEWVVHDPRDDVTAPFHRLFTQERLRFPERVTECTATVTAHLLTVNTDSVTMLTSASFTHRAIAETLVPIQVREMLPARELVLVARNRHVFTAPVLQLYETVRKSLSDPTLLPSHHL</sequence>
<comment type="caution">
    <text evidence="6">The sequence shown here is derived from an EMBL/GenBank/DDBJ whole genome shotgun (WGS) entry which is preliminary data.</text>
</comment>
<evidence type="ECO:0000313" key="6">
    <source>
        <dbReference type="EMBL" id="MBB2166791.1"/>
    </source>
</evidence>
<evidence type="ECO:0000256" key="1">
    <source>
        <dbReference type="ARBA" id="ARBA00009437"/>
    </source>
</evidence>
<dbReference type="GO" id="GO:0005829">
    <property type="term" value="C:cytosol"/>
    <property type="evidence" value="ECO:0007669"/>
    <property type="project" value="TreeGrafter"/>
</dbReference>
<dbReference type="InterPro" id="IPR036388">
    <property type="entry name" value="WH-like_DNA-bd_sf"/>
</dbReference>
<reference evidence="6 7" key="1">
    <citation type="submission" date="2020-04" db="EMBL/GenBank/DDBJ databases">
        <title>Description of novel Gluconacetobacter.</title>
        <authorList>
            <person name="Sombolestani A."/>
        </authorList>
    </citation>
    <scope>NUCLEOTIDE SEQUENCE [LARGE SCALE GENOMIC DNA]</scope>
    <source>
        <strain evidence="6 7">LMG 27801</strain>
    </source>
</reference>
<dbReference type="Gene3D" id="3.40.190.10">
    <property type="entry name" value="Periplasmic binding protein-like II"/>
    <property type="match status" value="1"/>
</dbReference>
<dbReference type="Proteomes" id="UP000559860">
    <property type="component" value="Unassembled WGS sequence"/>
</dbReference>
<dbReference type="InterPro" id="IPR036390">
    <property type="entry name" value="WH_DNA-bd_sf"/>
</dbReference>
<dbReference type="Pfam" id="PF00126">
    <property type="entry name" value="HTH_1"/>
    <property type="match status" value="1"/>
</dbReference>
<gene>
    <name evidence="6" type="ORF">HLH36_00185</name>
</gene>
<dbReference type="CDD" id="cd05466">
    <property type="entry name" value="PBP2_LTTR_substrate"/>
    <property type="match status" value="1"/>
</dbReference>
<dbReference type="PANTHER" id="PTHR30419">
    <property type="entry name" value="HTH-TYPE TRANSCRIPTIONAL REGULATOR YBHD"/>
    <property type="match status" value="1"/>
</dbReference>
<evidence type="ECO:0000259" key="5">
    <source>
        <dbReference type="PROSITE" id="PS50931"/>
    </source>
</evidence>
<dbReference type="Pfam" id="PF03466">
    <property type="entry name" value="LysR_substrate"/>
    <property type="match status" value="1"/>
</dbReference>
<protein>
    <submittedName>
        <fullName evidence="6">LysR family transcriptional regulator</fullName>
    </submittedName>
</protein>
<dbReference type="Gene3D" id="1.10.10.10">
    <property type="entry name" value="Winged helix-like DNA-binding domain superfamily/Winged helix DNA-binding domain"/>
    <property type="match status" value="1"/>
</dbReference>